<dbReference type="EMBL" id="JAMKFB020000005">
    <property type="protein sequence ID" value="KAL0193965.1"/>
    <property type="molecule type" value="Genomic_DNA"/>
</dbReference>
<gene>
    <name evidence="2" type="ORF">M9458_012261</name>
</gene>
<sequence>YLPWSCFAYPFLFLYFLSIPFSSVPHWEKEDEDSGPAQNDPVSPAVNAVQRPQETSF</sequence>
<evidence type="ECO:0000313" key="3">
    <source>
        <dbReference type="Proteomes" id="UP001529510"/>
    </source>
</evidence>
<feature type="region of interest" description="Disordered" evidence="1">
    <location>
        <begin position="26"/>
        <end position="57"/>
    </location>
</feature>
<reference evidence="2 3" key="1">
    <citation type="submission" date="2024-05" db="EMBL/GenBank/DDBJ databases">
        <title>Genome sequencing and assembly of Indian major carp, Cirrhinus mrigala (Hamilton, 1822).</title>
        <authorList>
            <person name="Mohindra V."/>
            <person name="Chowdhury L.M."/>
            <person name="Lal K."/>
            <person name="Jena J.K."/>
        </authorList>
    </citation>
    <scope>NUCLEOTIDE SEQUENCE [LARGE SCALE GENOMIC DNA]</scope>
    <source>
        <strain evidence="2">CM1030</strain>
        <tissue evidence="2">Blood</tissue>
    </source>
</reference>
<keyword evidence="3" id="KW-1185">Reference proteome</keyword>
<protein>
    <submittedName>
        <fullName evidence="2">Uncharacterized protein</fullName>
    </submittedName>
</protein>
<evidence type="ECO:0000256" key="1">
    <source>
        <dbReference type="SAM" id="MobiDB-lite"/>
    </source>
</evidence>
<accession>A0ABD0R613</accession>
<organism evidence="2 3">
    <name type="scientific">Cirrhinus mrigala</name>
    <name type="common">Mrigala</name>
    <dbReference type="NCBI Taxonomy" id="683832"/>
    <lineage>
        <taxon>Eukaryota</taxon>
        <taxon>Metazoa</taxon>
        <taxon>Chordata</taxon>
        <taxon>Craniata</taxon>
        <taxon>Vertebrata</taxon>
        <taxon>Euteleostomi</taxon>
        <taxon>Actinopterygii</taxon>
        <taxon>Neopterygii</taxon>
        <taxon>Teleostei</taxon>
        <taxon>Ostariophysi</taxon>
        <taxon>Cypriniformes</taxon>
        <taxon>Cyprinidae</taxon>
        <taxon>Labeoninae</taxon>
        <taxon>Labeonini</taxon>
        <taxon>Cirrhinus</taxon>
    </lineage>
</organism>
<dbReference type="Proteomes" id="UP001529510">
    <property type="component" value="Unassembled WGS sequence"/>
</dbReference>
<comment type="caution">
    <text evidence="2">The sequence shown here is derived from an EMBL/GenBank/DDBJ whole genome shotgun (WGS) entry which is preliminary data.</text>
</comment>
<feature type="non-terminal residue" evidence="2">
    <location>
        <position position="57"/>
    </location>
</feature>
<proteinExistence type="predicted"/>
<evidence type="ECO:0000313" key="2">
    <source>
        <dbReference type="EMBL" id="KAL0193965.1"/>
    </source>
</evidence>
<dbReference type="AlphaFoldDB" id="A0ABD0R613"/>
<name>A0ABD0R613_CIRMR</name>
<feature type="non-terminal residue" evidence="2">
    <location>
        <position position="1"/>
    </location>
</feature>